<organism evidence="1">
    <name type="scientific">mine drainage metagenome</name>
    <dbReference type="NCBI Taxonomy" id="410659"/>
    <lineage>
        <taxon>unclassified sequences</taxon>
        <taxon>metagenomes</taxon>
        <taxon>ecological metagenomes</taxon>
    </lineage>
</organism>
<evidence type="ECO:0000313" key="1">
    <source>
        <dbReference type="EMBL" id="OIQ92872.1"/>
    </source>
</evidence>
<gene>
    <name evidence="1" type="ORF">GALL_251670</name>
</gene>
<name>A0A1J5R9Y9_9ZZZZ</name>
<comment type="caution">
    <text evidence="1">The sequence shown here is derived from an EMBL/GenBank/DDBJ whole genome shotgun (WGS) entry which is preliminary data.</text>
</comment>
<proteinExistence type="predicted"/>
<dbReference type="AlphaFoldDB" id="A0A1J5R9Y9"/>
<dbReference type="EMBL" id="MLJW01000220">
    <property type="protein sequence ID" value="OIQ92872.1"/>
    <property type="molecule type" value="Genomic_DNA"/>
</dbReference>
<protein>
    <submittedName>
        <fullName evidence="1">Uncharacterized protein</fullName>
    </submittedName>
</protein>
<accession>A0A1J5R9Y9</accession>
<reference evidence="1" key="1">
    <citation type="submission" date="2016-10" db="EMBL/GenBank/DDBJ databases">
        <title>Sequence of Gallionella enrichment culture.</title>
        <authorList>
            <person name="Poehlein A."/>
            <person name="Muehling M."/>
            <person name="Daniel R."/>
        </authorList>
    </citation>
    <scope>NUCLEOTIDE SEQUENCE</scope>
</reference>
<sequence>MTSSRSKNNNNLSPLIGKVKESMRHFRWQVGKVTFVKIENFITYPNFKLPFKNVNCFILLMVHMQRRASKWCYFYNKIIECTTGIFAGKLENKVATGTRL</sequence>